<sequence length="120" mass="14178">MEVYIVDPTKCEIRSVIRFLHAKGTPPVDIHRRHTSLSPIDRGVWRQVYVHIQHVQKWYGEFRAGRKEVHDKERSGRRPVSEAVIKMVQREVLENRRITVREFVARIPGSYYGTVERSLT</sequence>
<dbReference type="Proteomes" id="UP000887013">
    <property type="component" value="Unassembled WGS sequence"/>
</dbReference>
<organism evidence="1 2">
    <name type="scientific">Nephila pilipes</name>
    <name type="common">Giant wood spider</name>
    <name type="synonym">Nephila maculata</name>
    <dbReference type="NCBI Taxonomy" id="299642"/>
    <lineage>
        <taxon>Eukaryota</taxon>
        <taxon>Metazoa</taxon>
        <taxon>Ecdysozoa</taxon>
        <taxon>Arthropoda</taxon>
        <taxon>Chelicerata</taxon>
        <taxon>Arachnida</taxon>
        <taxon>Araneae</taxon>
        <taxon>Araneomorphae</taxon>
        <taxon>Entelegynae</taxon>
        <taxon>Araneoidea</taxon>
        <taxon>Nephilidae</taxon>
        <taxon>Nephila</taxon>
    </lineage>
</organism>
<name>A0A8X6INU0_NEPPI</name>
<comment type="caution">
    <text evidence="1">The sequence shown here is derived from an EMBL/GenBank/DDBJ whole genome shotgun (WGS) entry which is preliminary data.</text>
</comment>
<reference evidence="1" key="1">
    <citation type="submission" date="2020-08" db="EMBL/GenBank/DDBJ databases">
        <title>Multicomponent nature underlies the extraordinary mechanical properties of spider dragline silk.</title>
        <authorList>
            <person name="Kono N."/>
            <person name="Nakamura H."/>
            <person name="Mori M."/>
            <person name="Yoshida Y."/>
            <person name="Ohtoshi R."/>
            <person name="Malay A.D."/>
            <person name="Moran D.A.P."/>
            <person name="Tomita M."/>
            <person name="Numata K."/>
            <person name="Arakawa K."/>
        </authorList>
    </citation>
    <scope>NUCLEOTIDE SEQUENCE</scope>
</reference>
<dbReference type="AlphaFoldDB" id="A0A8X6INU0"/>
<evidence type="ECO:0000313" key="2">
    <source>
        <dbReference type="Proteomes" id="UP000887013"/>
    </source>
</evidence>
<keyword evidence="2" id="KW-1185">Reference proteome</keyword>
<dbReference type="OrthoDB" id="6418330at2759"/>
<gene>
    <name evidence="1" type="primary">WH47_00818</name>
    <name evidence="1" type="ORF">NPIL_525551</name>
</gene>
<protein>
    <submittedName>
        <fullName evidence="1">HTH_48 domain-containing protein</fullName>
    </submittedName>
</protein>
<dbReference type="EMBL" id="BMAW01092194">
    <property type="protein sequence ID" value="GFS53613.1"/>
    <property type="molecule type" value="Genomic_DNA"/>
</dbReference>
<proteinExistence type="predicted"/>
<evidence type="ECO:0000313" key="1">
    <source>
        <dbReference type="EMBL" id="GFS53613.1"/>
    </source>
</evidence>
<accession>A0A8X6INU0</accession>